<accession>D8U9D1</accession>
<dbReference type="GeneID" id="9616234"/>
<reference evidence="2 3" key="1">
    <citation type="journal article" date="2010" name="Science">
        <title>Genomic analysis of organismal complexity in the multicellular green alga Volvox carteri.</title>
        <authorList>
            <person name="Prochnik S.E."/>
            <person name="Umen J."/>
            <person name="Nedelcu A.M."/>
            <person name="Hallmann A."/>
            <person name="Miller S.M."/>
            <person name="Nishii I."/>
            <person name="Ferris P."/>
            <person name="Kuo A."/>
            <person name="Mitros T."/>
            <person name="Fritz-Laylin L.K."/>
            <person name="Hellsten U."/>
            <person name="Chapman J."/>
            <person name="Simakov O."/>
            <person name="Rensing S.A."/>
            <person name="Terry A."/>
            <person name="Pangilinan J."/>
            <person name="Kapitonov V."/>
            <person name="Jurka J."/>
            <person name="Salamov A."/>
            <person name="Shapiro H."/>
            <person name="Schmutz J."/>
            <person name="Grimwood J."/>
            <person name="Lindquist E."/>
            <person name="Lucas S."/>
            <person name="Grigoriev I.V."/>
            <person name="Schmitt R."/>
            <person name="Kirk D."/>
            <person name="Rokhsar D.S."/>
        </authorList>
    </citation>
    <scope>NUCLEOTIDE SEQUENCE [LARGE SCALE GENOMIC DNA]</scope>
    <source>
        <strain evidence="3">f. Nagariensis / Eve</strain>
    </source>
</reference>
<dbReference type="Proteomes" id="UP000001058">
    <property type="component" value="Unassembled WGS sequence"/>
</dbReference>
<dbReference type="KEGG" id="vcn:VOLCADRAFT_96159"/>
<sequence>MSTDLLDEPITRKESLVPNITEEDLDDVIPSSYTTTQTVRKAQQRKAAVSAGPPVNDLQYLTAQLFVLLVNHVMRRLGDTAATADYFGAETPGGEAAAAAAIGPAAAEEVEAEWDAIGEADRRDFTDAVRPVVQALASHQSRLGRSLTGGEILRVLQDIKVDPQAAERGAAVAAVAWTKAEVEAGPWAGMGEDEPKPDACKTGTLNGSVGKGGPGSKKKKGNKEERRLHLQGGPRDEGMAGEGTEAAGDGSQRCELISLLDLLTRAPHEGRAGAPASPLDPSKGGALMLHF</sequence>
<dbReference type="RefSeq" id="XP_002955318.1">
    <property type="nucleotide sequence ID" value="XM_002955272.1"/>
</dbReference>
<evidence type="ECO:0000313" key="2">
    <source>
        <dbReference type="EMBL" id="EFJ43618.1"/>
    </source>
</evidence>
<dbReference type="InParanoid" id="D8U9D1"/>
<organism evidence="3">
    <name type="scientific">Volvox carteri f. nagariensis</name>
    <dbReference type="NCBI Taxonomy" id="3068"/>
    <lineage>
        <taxon>Eukaryota</taxon>
        <taxon>Viridiplantae</taxon>
        <taxon>Chlorophyta</taxon>
        <taxon>core chlorophytes</taxon>
        <taxon>Chlorophyceae</taxon>
        <taxon>CS clade</taxon>
        <taxon>Chlamydomonadales</taxon>
        <taxon>Volvocaceae</taxon>
        <taxon>Volvox</taxon>
    </lineage>
</organism>
<feature type="compositionally biased region" description="Basic and acidic residues" evidence="1">
    <location>
        <begin position="222"/>
        <end position="238"/>
    </location>
</feature>
<evidence type="ECO:0000313" key="3">
    <source>
        <dbReference type="Proteomes" id="UP000001058"/>
    </source>
</evidence>
<feature type="region of interest" description="Disordered" evidence="1">
    <location>
        <begin position="269"/>
        <end position="291"/>
    </location>
</feature>
<dbReference type="EMBL" id="GL378371">
    <property type="protein sequence ID" value="EFJ43618.1"/>
    <property type="molecule type" value="Genomic_DNA"/>
</dbReference>
<name>D8U9D1_VOLCA</name>
<proteinExistence type="predicted"/>
<evidence type="ECO:0000256" key="1">
    <source>
        <dbReference type="SAM" id="MobiDB-lite"/>
    </source>
</evidence>
<keyword evidence="3" id="KW-1185">Reference proteome</keyword>
<feature type="region of interest" description="Disordered" evidence="1">
    <location>
        <begin position="186"/>
        <end position="251"/>
    </location>
</feature>
<gene>
    <name evidence="2" type="ORF">VOLCADRAFT_96159</name>
</gene>
<dbReference type="AlphaFoldDB" id="D8U9D1"/>
<protein>
    <submittedName>
        <fullName evidence="2">Uncharacterized protein</fullName>
    </submittedName>
</protein>